<dbReference type="InterPro" id="IPR039455">
    <property type="entry name" value="EPFL"/>
</dbReference>
<evidence type="ECO:0000313" key="8">
    <source>
        <dbReference type="Proteomes" id="UP001497522"/>
    </source>
</evidence>
<comment type="subcellular location">
    <subcellularLocation>
        <location evidence="1">Secreted</location>
    </subcellularLocation>
</comment>
<keyword evidence="3" id="KW-0964">Secreted</keyword>
<feature type="chain" id="PRO_5046295617" description="Epidermal patterning factor-like protein" evidence="6">
    <location>
        <begin position="30"/>
        <end position="210"/>
    </location>
</feature>
<evidence type="ECO:0000313" key="7">
    <source>
        <dbReference type="EMBL" id="CAK9876626.1"/>
    </source>
</evidence>
<evidence type="ECO:0000256" key="5">
    <source>
        <dbReference type="ARBA" id="ARBA00023157"/>
    </source>
</evidence>
<protein>
    <recommendedName>
        <fullName evidence="9">Epidermal patterning factor-like protein</fullName>
    </recommendedName>
</protein>
<feature type="signal peptide" evidence="6">
    <location>
        <begin position="1"/>
        <end position="29"/>
    </location>
</feature>
<dbReference type="PANTHER" id="PTHR33109:SF4">
    <property type="entry name" value="EPIDERMAL PATTERNING FACTOR-LIKE PROTEIN 6"/>
    <property type="match status" value="1"/>
</dbReference>
<keyword evidence="5" id="KW-1015">Disulfide bond</keyword>
<sequence length="210" mass="22853">MGCILGCSYCWALLLLLFLTSTFPLLASAGRRDPRGATMHSGHDEFISALAPVLHHEADILNARIGAAAAEHVEEIDNNLSYSQQHSLQQNEIRAGPVTFSSWVQVWKDYNNKSKQQKKQLAAAAAAAAEAGTSDHHGSAAGSWTHDQLLVHNSRLLIGSSPPTCRGSCGACYPCNPVHVIIGIPRVAITEQEYYPEVWRCQCGNMLFMP</sequence>
<keyword evidence="4 6" id="KW-0732">Signal</keyword>
<evidence type="ECO:0000256" key="2">
    <source>
        <dbReference type="ARBA" id="ARBA00008127"/>
    </source>
</evidence>
<proteinExistence type="inferred from homology"/>
<dbReference type="Pfam" id="PF17181">
    <property type="entry name" value="EPF"/>
    <property type="match status" value="1"/>
</dbReference>
<keyword evidence="8" id="KW-1185">Reference proteome</keyword>
<dbReference type="Proteomes" id="UP001497522">
    <property type="component" value="Chromosome 5"/>
</dbReference>
<evidence type="ECO:0008006" key="9">
    <source>
        <dbReference type="Google" id="ProtNLM"/>
    </source>
</evidence>
<reference evidence="7" key="1">
    <citation type="submission" date="2024-03" db="EMBL/GenBank/DDBJ databases">
        <authorList>
            <consortium name="ELIXIR-Norway"/>
            <consortium name="Elixir Norway"/>
        </authorList>
    </citation>
    <scope>NUCLEOTIDE SEQUENCE</scope>
</reference>
<evidence type="ECO:0000256" key="6">
    <source>
        <dbReference type="SAM" id="SignalP"/>
    </source>
</evidence>
<dbReference type="PANTHER" id="PTHR33109">
    <property type="entry name" value="EPIDERMAL PATTERNING FACTOR-LIKE PROTEIN 4"/>
    <property type="match status" value="1"/>
</dbReference>
<accession>A0ABP1BLJ7</accession>
<organism evidence="7 8">
    <name type="scientific">Sphagnum jensenii</name>
    <dbReference type="NCBI Taxonomy" id="128206"/>
    <lineage>
        <taxon>Eukaryota</taxon>
        <taxon>Viridiplantae</taxon>
        <taxon>Streptophyta</taxon>
        <taxon>Embryophyta</taxon>
        <taxon>Bryophyta</taxon>
        <taxon>Sphagnophytina</taxon>
        <taxon>Sphagnopsida</taxon>
        <taxon>Sphagnales</taxon>
        <taxon>Sphagnaceae</taxon>
        <taxon>Sphagnum</taxon>
    </lineage>
</organism>
<gene>
    <name evidence="7" type="ORF">CSSPJE1EN2_LOCUS18702</name>
</gene>
<evidence type="ECO:0000256" key="3">
    <source>
        <dbReference type="ARBA" id="ARBA00022525"/>
    </source>
</evidence>
<evidence type="ECO:0000256" key="4">
    <source>
        <dbReference type="ARBA" id="ARBA00022729"/>
    </source>
</evidence>
<comment type="similarity">
    <text evidence="2">Belongs to the plant cysteine rich small secretory peptide family. Epidermal patterning factor subfamily.</text>
</comment>
<evidence type="ECO:0000256" key="1">
    <source>
        <dbReference type="ARBA" id="ARBA00004613"/>
    </source>
</evidence>
<dbReference type="EMBL" id="OZ023706">
    <property type="protein sequence ID" value="CAK9876626.1"/>
    <property type="molecule type" value="Genomic_DNA"/>
</dbReference>
<name>A0ABP1BLJ7_9BRYO</name>